<name>A0AAV4EV74_9GAST</name>
<dbReference type="SUPFAM" id="SSF56784">
    <property type="entry name" value="HAD-like"/>
    <property type="match status" value="1"/>
</dbReference>
<evidence type="ECO:0000313" key="3">
    <source>
        <dbReference type="Proteomes" id="UP000762676"/>
    </source>
</evidence>
<dbReference type="AlphaFoldDB" id="A0AAV4EV74"/>
<dbReference type="Proteomes" id="UP000762676">
    <property type="component" value="Unassembled WGS sequence"/>
</dbReference>
<feature type="region of interest" description="Disordered" evidence="1">
    <location>
        <begin position="1"/>
        <end position="20"/>
    </location>
</feature>
<gene>
    <name evidence="2" type="ORF">ElyMa_000170500</name>
</gene>
<dbReference type="InterPro" id="IPR036412">
    <property type="entry name" value="HAD-like_sf"/>
</dbReference>
<organism evidence="2 3">
    <name type="scientific">Elysia marginata</name>
    <dbReference type="NCBI Taxonomy" id="1093978"/>
    <lineage>
        <taxon>Eukaryota</taxon>
        <taxon>Metazoa</taxon>
        <taxon>Spiralia</taxon>
        <taxon>Lophotrochozoa</taxon>
        <taxon>Mollusca</taxon>
        <taxon>Gastropoda</taxon>
        <taxon>Heterobranchia</taxon>
        <taxon>Euthyneura</taxon>
        <taxon>Panpulmonata</taxon>
        <taxon>Sacoglossa</taxon>
        <taxon>Placobranchoidea</taxon>
        <taxon>Plakobranchidae</taxon>
        <taxon>Elysia</taxon>
    </lineage>
</organism>
<protein>
    <recommendedName>
        <fullName evidence="4">FCP1 homology domain-containing protein</fullName>
    </recommendedName>
</protein>
<evidence type="ECO:0008006" key="4">
    <source>
        <dbReference type="Google" id="ProtNLM"/>
    </source>
</evidence>
<evidence type="ECO:0000256" key="1">
    <source>
        <dbReference type="SAM" id="MobiDB-lite"/>
    </source>
</evidence>
<accession>A0AAV4EV74</accession>
<evidence type="ECO:0000313" key="2">
    <source>
        <dbReference type="EMBL" id="GFR64056.1"/>
    </source>
</evidence>
<sequence length="173" mass="19107">MASGTTKPPKPTKQQRGKVDSFASALTKKGIRLLAVDFDKTLIDIHSRGMWDEGVNKLAAHVRPCMRDLLEDAHHKGVFVAIVTYHRQDWLLKDVLGKVLPKNQHMFHYLLGNVAFGMYTQAFIELGASPKLDTGKPRMLLVCTPKLYGSTVLIANSNSKAGLASVLLVCMHP</sequence>
<reference evidence="2 3" key="1">
    <citation type="journal article" date="2021" name="Elife">
        <title>Chloroplast acquisition without the gene transfer in kleptoplastic sea slugs, Plakobranchus ocellatus.</title>
        <authorList>
            <person name="Maeda T."/>
            <person name="Takahashi S."/>
            <person name="Yoshida T."/>
            <person name="Shimamura S."/>
            <person name="Takaki Y."/>
            <person name="Nagai Y."/>
            <person name="Toyoda A."/>
            <person name="Suzuki Y."/>
            <person name="Arimoto A."/>
            <person name="Ishii H."/>
            <person name="Satoh N."/>
            <person name="Nishiyama T."/>
            <person name="Hasebe M."/>
            <person name="Maruyama T."/>
            <person name="Minagawa J."/>
            <person name="Obokata J."/>
            <person name="Shigenobu S."/>
        </authorList>
    </citation>
    <scope>NUCLEOTIDE SEQUENCE [LARGE SCALE GENOMIC DNA]</scope>
</reference>
<proteinExistence type="predicted"/>
<comment type="caution">
    <text evidence="2">The sequence shown here is derived from an EMBL/GenBank/DDBJ whole genome shotgun (WGS) entry which is preliminary data.</text>
</comment>
<keyword evidence="3" id="KW-1185">Reference proteome</keyword>
<dbReference type="EMBL" id="BMAT01000326">
    <property type="protein sequence ID" value="GFR64056.1"/>
    <property type="molecule type" value="Genomic_DNA"/>
</dbReference>